<dbReference type="RefSeq" id="WP_094062107.1">
    <property type="nucleotide sequence ID" value="NZ_CP022530.1"/>
</dbReference>
<dbReference type="PANTHER" id="PTHR14119:SF3">
    <property type="entry name" value="ISOCHORISMATASE DOMAIN-CONTAINING PROTEIN 2"/>
    <property type="match status" value="1"/>
</dbReference>
<dbReference type="InterPro" id="IPR050993">
    <property type="entry name" value="Isochorismatase_domain"/>
</dbReference>
<dbReference type="AlphaFoldDB" id="A0A222FPK7"/>
<accession>A0A222FPK7</accession>
<protein>
    <submittedName>
        <fullName evidence="2">Hydrolase</fullName>
    </submittedName>
</protein>
<evidence type="ECO:0000313" key="2">
    <source>
        <dbReference type="EMBL" id="ASP40955.1"/>
    </source>
</evidence>
<dbReference type="OrthoDB" id="9796958at2"/>
<evidence type="ECO:0000259" key="1">
    <source>
        <dbReference type="Pfam" id="PF00857"/>
    </source>
</evidence>
<sequence>MTSFTRLHKETTGLILVDVQGKLAEQMPEFDGLIQALTQLIKGAQLLGLPIITMEQLPEKLGPTRHELRPLLSDAPLSKSTFSGMATPTIEQAIESAQRNQWLVAGIEAHVCVYQTVMDLLEERYQVHLVTDAIRSRNADNRRLAVDKMLTMGADVTSVEMALFELQQQAQGEVFKQLIQLIK</sequence>
<keyword evidence="2" id="KW-0378">Hydrolase</keyword>
<dbReference type="InterPro" id="IPR000868">
    <property type="entry name" value="Isochorismatase-like_dom"/>
</dbReference>
<organism evidence="2 3">
    <name type="scientific">Bacterioplanes sanyensis</name>
    <dbReference type="NCBI Taxonomy" id="1249553"/>
    <lineage>
        <taxon>Bacteria</taxon>
        <taxon>Pseudomonadati</taxon>
        <taxon>Pseudomonadota</taxon>
        <taxon>Gammaproteobacteria</taxon>
        <taxon>Oceanospirillales</taxon>
        <taxon>Oceanospirillaceae</taxon>
        <taxon>Bacterioplanes</taxon>
    </lineage>
</organism>
<evidence type="ECO:0000313" key="3">
    <source>
        <dbReference type="Proteomes" id="UP000202440"/>
    </source>
</evidence>
<gene>
    <name evidence="2" type="ORF">CHH28_15290</name>
</gene>
<dbReference type="Pfam" id="PF00857">
    <property type="entry name" value="Isochorismatase"/>
    <property type="match status" value="1"/>
</dbReference>
<dbReference type="SUPFAM" id="SSF52499">
    <property type="entry name" value="Isochorismatase-like hydrolases"/>
    <property type="match status" value="1"/>
</dbReference>
<keyword evidence="3" id="KW-1185">Reference proteome</keyword>
<dbReference type="EMBL" id="CP022530">
    <property type="protein sequence ID" value="ASP40955.1"/>
    <property type="molecule type" value="Genomic_DNA"/>
</dbReference>
<dbReference type="InterPro" id="IPR036380">
    <property type="entry name" value="Isochorismatase-like_sf"/>
</dbReference>
<feature type="domain" description="Isochorismatase-like" evidence="1">
    <location>
        <begin position="13"/>
        <end position="160"/>
    </location>
</feature>
<dbReference type="Proteomes" id="UP000202440">
    <property type="component" value="Chromosome"/>
</dbReference>
<dbReference type="KEGG" id="bsan:CHH28_15290"/>
<reference evidence="2 3" key="1">
    <citation type="submission" date="2017-07" db="EMBL/GenBank/DDBJ databases">
        <title>Annotated genome sequence of Bacterioplanes sanyensis isolated from Red Sea.</title>
        <authorList>
            <person name="Rehman Z.U."/>
        </authorList>
    </citation>
    <scope>NUCLEOTIDE SEQUENCE [LARGE SCALE GENOMIC DNA]</scope>
    <source>
        <strain evidence="2 3">NV9</strain>
    </source>
</reference>
<dbReference type="PANTHER" id="PTHR14119">
    <property type="entry name" value="HYDROLASE"/>
    <property type="match status" value="1"/>
</dbReference>
<dbReference type="GO" id="GO:0016787">
    <property type="term" value="F:hydrolase activity"/>
    <property type="evidence" value="ECO:0007669"/>
    <property type="project" value="UniProtKB-KW"/>
</dbReference>
<dbReference type="Gene3D" id="3.40.50.850">
    <property type="entry name" value="Isochorismatase-like"/>
    <property type="match status" value="1"/>
</dbReference>
<proteinExistence type="predicted"/>
<name>A0A222FPK7_9GAMM</name>